<protein>
    <submittedName>
        <fullName evidence="4">Pancreatic secretory granule membrane major glycoprotein GP2</fullName>
    </submittedName>
</protein>
<sequence>MTLLWGLIGLAWFYSPSLCVEGNPCEGTYKFLNESDRSGLIKSDLSKCDGTDLHGKWGWFRVSGDAGNALASNVPRSGTCGTEIRAYLEDAHPSFGVGKLTLTFCTATKSKSCQAKRDLEVINCGEFYLYNLFKFKENCNSKYWRYCTNGIADDKCTGDKCANGKRCVLKDNGNQHECVDAPSSGTQPQMMPPAEDPFSSNPCLNGSSCNNNSDPYTCLFGYSGDNCHINNYEGKILRIKSTAVQESNKIAILRQS</sequence>
<keyword evidence="5" id="KW-1185">Reference proteome</keyword>
<dbReference type="EMBL" id="LSMT01000385">
    <property type="protein sequence ID" value="PFX18930.1"/>
    <property type="molecule type" value="Genomic_DNA"/>
</dbReference>
<reference evidence="5" key="1">
    <citation type="journal article" date="2017" name="bioRxiv">
        <title>Comparative analysis of the genomes of Stylophora pistillata and Acropora digitifera provides evidence for extensive differences between species of corals.</title>
        <authorList>
            <person name="Voolstra C.R."/>
            <person name="Li Y."/>
            <person name="Liew Y.J."/>
            <person name="Baumgarten S."/>
            <person name="Zoccola D."/>
            <person name="Flot J.-F."/>
            <person name="Tambutte S."/>
            <person name="Allemand D."/>
            <person name="Aranda M."/>
        </authorList>
    </citation>
    <scope>NUCLEOTIDE SEQUENCE [LARGE SCALE GENOMIC DNA]</scope>
</reference>
<dbReference type="AlphaFoldDB" id="A0A2B4RQV5"/>
<dbReference type="SUPFAM" id="SSF57196">
    <property type="entry name" value="EGF/Laminin"/>
    <property type="match status" value="1"/>
</dbReference>
<dbReference type="PROSITE" id="PS50026">
    <property type="entry name" value="EGF_3"/>
    <property type="match status" value="1"/>
</dbReference>
<dbReference type="Gene3D" id="2.10.25.10">
    <property type="entry name" value="Laminin"/>
    <property type="match status" value="1"/>
</dbReference>
<keyword evidence="1" id="KW-1015">Disulfide bond</keyword>
<accession>A0A2B4RQV5</accession>
<evidence type="ECO:0000313" key="5">
    <source>
        <dbReference type="Proteomes" id="UP000225706"/>
    </source>
</evidence>
<evidence type="ECO:0000313" key="4">
    <source>
        <dbReference type="EMBL" id="PFX18930.1"/>
    </source>
</evidence>
<dbReference type="InterPro" id="IPR000742">
    <property type="entry name" value="EGF"/>
</dbReference>
<evidence type="ECO:0000256" key="2">
    <source>
        <dbReference type="SAM" id="SignalP"/>
    </source>
</evidence>
<feature type="chain" id="PRO_5013106598" evidence="2">
    <location>
        <begin position="20"/>
        <end position="256"/>
    </location>
</feature>
<proteinExistence type="predicted"/>
<organism evidence="4 5">
    <name type="scientific">Stylophora pistillata</name>
    <name type="common">Smooth cauliflower coral</name>
    <dbReference type="NCBI Taxonomy" id="50429"/>
    <lineage>
        <taxon>Eukaryota</taxon>
        <taxon>Metazoa</taxon>
        <taxon>Cnidaria</taxon>
        <taxon>Anthozoa</taxon>
        <taxon>Hexacorallia</taxon>
        <taxon>Scleractinia</taxon>
        <taxon>Astrocoeniina</taxon>
        <taxon>Pocilloporidae</taxon>
        <taxon>Stylophora</taxon>
    </lineage>
</organism>
<feature type="signal peptide" evidence="2">
    <location>
        <begin position="1"/>
        <end position="19"/>
    </location>
</feature>
<feature type="disulfide bond" evidence="1">
    <location>
        <begin position="218"/>
        <end position="227"/>
    </location>
</feature>
<keyword evidence="2" id="KW-0732">Signal</keyword>
<comment type="caution">
    <text evidence="1">Lacks conserved residue(s) required for the propagation of feature annotation.</text>
</comment>
<dbReference type="Proteomes" id="UP000225706">
    <property type="component" value="Unassembled WGS sequence"/>
</dbReference>
<comment type="caution">
    <text evidence="4">The sequence shown here is derived from an EMBL/GenBank/DDBJ whole genome shotgun (WGS) entry which is preliminary data.</text>
</comment>
<evidence type="ECO:0000256" key="1">
    <source>
        <dbReference type="PROSITE-ProRule" id="PRU00076"/>
    </source>
</evidence>
<keyword evidence="1" id="KW-0245">EGF-like domain</keyword>
<feature type="domain" description="EGF-like" evidence="3">
    <location>
        <begin position="194"/>
        <end position="228"/>
    </location>
</feature>
<evidence type="ECO:0000259" key="3">
    <source>
        <dbReference type="PROSITE" id="PS50026"/>
    </source>
</evidence>
<name>A0A2B4RQV5_STYPI</name>
<dbReference type="OrthoDB" id="6020478at2759"/>
<dbReference type="STRING" id="50429.A0A2B4RQV5"/>
<gene>
    <name evidence="4" type="primary">GP2</name>
    <name evidence="4" type="ORF">AWC38_SpisGene16681</name>
</gene>